<dbReference type="PANTHER" id="PTHR43289:SF34">
    <property type="entry name" value="SERINE_THREONINE-PROTEIN KINASE YBDM-RELATED"/>
    <property type="match status" value="1"/>
</dbReference>
<keyword evidence="2 5" id="KW-0547">Nucleotide-binding</keyword>
<keyword evidence="7" id="KW-0723">Serine/threonine-protein kinase</keyword>
<gene>
    <name evidence="7" type="ORF">SAMN04488509_10374</name>
</gene>
<dbReference type="InterPro" id="IPR017441">
    <property type="entry name" value="Protein_kinase_ATP_BS"/>
</dbReference>
<keyword evidence="3 7" id="KW-0418">Kinase</keyword>
<dbReference type="PROSITE" id="PS50011">
    <property type="entry name" value="PROTEIN_KINASE_DOM"/>
    <property type="match status" value="1"/>
</dbReference>
<evidence type="ECO:0000313" key="7">
    <source>
        <dbReference type="EMBL" id="SDD52729.1"/>
    </source>
</evidence>
<evidence type="ECO:0000259" key="6">
    <source>
        <dbReference type="PROSITE" id="PS50011"/>
    </source>
</evidence>
<dbReference type="AlphaFoldDB" id="A0A1G6VGN2"/>
<dbReference type="Gene3D" id="3.30.200.20">
    <property type="entry name" value="Phosphorylase Kinase, domain 1"/>
    <property type="match status" value="1"/>
</dbReference>
<dbReference type="Proteomes" id="UP000199603">
    <property type="component" value="Unassembled WGS sequence"/>
</dbReference>
<dbReference type="InterPro" id="IPR011009">
    <property type="entry name" value="Kinase-like_dom_sf"/>
</dbReference>
<feature type="domain" description="Protein kinase" evidence="6">
    <location>
        <begin position="82"/>
        <end position="349"/>
    </location>
</feature>
<dbReference type="InterPro" id="IPR011990">
    <property type="entry name" value="TPR-like_helical_dom_sf"/>
</dbReference>
<protein>
    <submittedName>
        <fullName evidence="7">Serine/threonine protein kinase</fullName>
    </submittedName>
</protein>
<keyword evidence="8" id="KW-1185">Reference proteome</keyword>
<evidence type="ECO:0000313" key="8">
    <source>
        <dbReference type="Proteomes" id="UP000199603"/>
    </source>
</evidence>
<dbReference type="Pfam" id="PF00069">
    <property type="entry name" value="Pkinase"/>
    <property type="match status" value="1"/>
</dbReference>
<organism evidence="7 8">
    <name type="scientific">Aquimonas voraii</name>
    <dbReference type="NCBI Taxonomy" id="265719"/>
    <lineage>
        <taxon>Bacteria</taxon>
        <taxon>Pseudomonadati</taxon>
        <taxon>Pseudomonadota</taxon>
        <taxon>Gammaproteobacteria</taxon>
        <taxon>Lysobacterales</taxon>
        <taxon>Lysobacteraceae</taxon>
        <taxon>Aquimonas</taxon>
    </lineage>
</organism>
<dbReference type="Pfam" id="PF13374">
    <property type="entry name" value="TPR_10"/>
    <property type="match status" value="2"/>
</dbReference>
<dbReference type="Gene3D" id="1.25.40.10">
    <property type="entry name" value="Tetratricopeptide repeat domain"/>
    <property type="match status" value="2"/>
</dbReference>
<dbReference type="Gene3D" id="1.10.510.10">
    <property type="entry name" value="Transferase(Phosphotransferase) domain 1"/>
    <property type="match status" value="1"/>
</dbReference>
<dbReference type="SUPFAM" id="SSF56112">
    <property type="entry name" value="Protein kinase-like (PK-like)"/>
    <property type="match status" value="1"/>
</dbReference>
<feature type="binding site" evidence="5">
    <location>
        <position position="113"/>
    </location>
    <ligand>
        <name>ATP</name>
        <dbReference type="ChEBI" id="CHEBI:30616"/>
    </ligand>
</feature>
<name>A0A1G6VGN2_9GAMM</name>
<dbReference type="STRING" id="265719.SAMN04488509_10374"/>
<keyword evidence="1" id="KW-0808">Transferase</keyword>
<evidence type="ECO:0000256" key="1">
    <source>
        <dbReference type="ARBA" id="ARBA00022679"/>
    </source>
</evidence>
<reference evidence="7 8" key="1">
    <citation type="submission" date="2016-10" db="EMBL/GenBank/DDBJ databases">
        <authorList>
            <person name="de Groot N.N."/>
        </authorList>
    </citation>
    <scope>NUCLEOTIDE SEQUENCE [LARGE SCALE GENOMIC DNA]</scope>
    <source>
        <strain evidence="7 8">DSM 16957</strain>
    </source>
</reference>
<dbReference type="SMART" id="SM00220">
    <property type="entry name" value="S_TKc"/>
    <property type="match status" value="1"/>
</dbReference>
<proteinExistence type="predicted"/>
<evidence type="ECO:0000256" key="5">
    <source>
        <dbReference type="PROSITE-ProRule" id="PRU10141"/>
    </source>
</evidence>
<dbReference type="InterPro" id="IPR000719">
    <property type="entry name" value="Prot_kinase_dom"/>
</dbReference>
<dbReference type="PROSITE" id="PS00108">
    <property type="entry name" value="PROTEIN_KINASE_ST"/>
    <property type="match status" value="1"/>
</dbReference>
<evidence type="ECO:0000256" key="4">
    <source>
        <dbReference type="ARBA" id="ARBA00022840"/>
    </source>
</evidence>
<dbReference type="GO" id="GO:0004674">
    <property type="term" value="F:protein serine/threonine kinase activity"/>
    <property type="evidence" value="ECO:0007669"/>
    <property type="project" value="UniProtKB-KW"/>
</dbReference>
<sequence length="923" mass="99941">MQRPDLATWKRLETLLDAALDLSAAEREAWLSSACPEPELQTRLRTLIAQAEAESGPLEALAARLIADVDDTRGAGRAIGSYQLESLLGEGGMAVVWRASRKIAGQRREVALKCLRRGLLSPELRQRFLQEQAILARLEHPHIATLLDAGVEPDGTPWLAMRLVEGERIDDWCNARHLDARARVRVLLDVAAAVAFAHRNLVVHRDIKPSNVLVDRDGHVRLLDFGIARLTDGSAADTTRTLHRALSPQYASPQQFEGLPASTADDAFGLGALLYVLLTGQPPRGERDAVVTDIPPSRAARPAALAAVLPETRTLRGDLDAIVLRALAPRVEDRYPSVEALMEELDRWLSGRPVRARGVGWLYRSRRFLARHWLAASLAAAALLSMSLGTWFALDRARVAEAERARAEAVQEFLLGIFEANQSDASGNYVISRREIAAEAAHRLSASDALAGKLDPALSLGLARVLHLLDLRDEAQARAQAVRDQLGPARSGEPLSIRAAVRLAALAADARDYAEAEALLREALAASRQASTRERFDIAQQLVMPIYYQQRIDEALAHSDELMRLLDSEAALSVDQRVGALLDRSVLLRGAGRLDEARALVARTLAESQAAFGPRSPKLVRVLDLKGTIDSRAGFLLDGIRAQEEAIALARTTSGSINAGRLGNLARSWLRLGHFEKARDVARHGVELRGEEFPPGHPLDFLAREPLHRAEAELGDLDGGIAFYRRWLAAGPEDSGSVRQTRLRVELAGLLRQAGEVAEAEALLQAALDLPGAIFPARGVRAAAAAQLGCLRLGAGQGEAARAAFARVRAELDPLQMEVDELLLLAECEALMQAREGALQVASDSLQTLDAELAPRLGEDSPRRARLQLLQAALLQRLGRAAAAADLAEPAQAVLERHGLAIPEPGDPSRVPGAAFRRALAPD</sequence>
<dbReference type="PROSITE" id="PS00107">
    <property type="entry name" value="PROTEIN_KINASE_ATP"/>
    <property type="match status" value="1"/>
</dbReference>
<evidence type="ECO:0000256" key="3">
    <source>
        <dbReference type="ARBA" id="ARBA00022777"/>
    </source>
</evidence>
<evidence type="ECO:0000256" key="2">
    <source>
        <dbReference type="ARBA" id="ARBA00022741"/>
    </source>
</evidence>
<dbReference type="SUPFAM" id="SSF48452">
    <property type="entry name" value="TPR-like"/>
    <property type="match status" value="1"/>
</dbReference>
<dbReference type="OrthoDB" id="9783151at2"/>
<accession>A0A1G6VGN2</accession>
<dbReference type="EMBL" id="FNAG01000003">
    <property type="protein sequence ID" value="SDD52729.1"/>
    <property type="molecule type" value="Genomic_DNA"/>
</dbReference>
<keyword evidence="4 5" id="KW-0067">ATP-binding</keyword>
<dbReference type="GO" id="GO:0005524">
    <property type="term" value="F:ATP binding"/>
    <property type="evidence" value="ECO:0007669"/>
    <property type="project" value="UniProtKB-UniRule"/>
</dbReference>
<dbReference type="RefSeq" id="WP_091241099.1">
    <property type="nucleotide sequence ID" value="NZ_FNAG01000003.1"/>
</dbReference>
<dbReference type="PANTHER" id="PTHR43289">
    <property type="entry name" value="MITOGEN-ACTIVATED PROTEIN KINASE KINASE KINASE 20-RELATED"/>
    <property type="match status" value="1"/>
</dbReference>
<dbReference type="InterPro" id="IPR008271">
    <property type="entry name" value="Ser/Thr_kinase_AS"/>
</dbReference>
<dbReference type="CDD" id="cd14014">
    <property type="entry name" value="STKc_PknB_like"/>
    <property type="match status" value="1"/>
</dbReference>